<comment type="caution">
    <text evidence="1">The sequence shown here is derived from an EMBL/GenBank/DDBJ whole genome shotgun (WGS) entry which is preliminary data.</text>
</comment>
<organism evidence="1 2">
    <name type="scientific">Paenibacillus haidiansis</name>
    <dbReference type="NCBI Taxonomy" id="1574488"/>
    <lineage>
        <taxon>Bacteria</taxon>
        <taxon>Bacillati</taxon>
        <taxon>Bacillota</taxon>
        <taxon>Bacilli</taxon>
        <taxon>Bacillales</taxon>
        <taxon>Paenibacillaceae</taxon>
        <taxon>Paenibacillus</taxon>
    </lineage>
</organism>
<sequence>MDIPALSIGLSQSRIQQAVSISVLKMSTEMAAVDGQALTKMMEQSVQPNLGGNIDIKA</sequence>
<protein>
    <submittedName>
        <fullName evidence="1">YjfB family protein</fullName>
    </submittedName>
</protein>
<name>A0ABU7VU48_9BACL</name>
<evidence type="ECO:0000313" key="2">
    <source>
        <dbReference type="Proteomes" id="UP001306950"/>
    </source>
</evidence>
<dbReference type="EMBL" id="JAZHPZ010000007">
    <property type="protein sequence ID" value="MEF2967284.1"/>
    <property type="molecule type" value="Genomic_DNA"/>
</dbReference>
<evidence type="ECO:0000313" key="1">
    <source>
        <dbReference type="EMBL" id="MEF2967284.1"/>
    </source>
</evidence>
<dbReference type="Pfam" id="PF14070">
    <property type="entry name" value="YjfB_motility"/>
    <property type="match status" value="1"/>
</dbReference>
<proteinExistence type="predicted"/>
<gene>
    <name evidence="1" type="ORF">V3851_15710</name>
</gene>
<dbReference type="InterPro" id="IPR025906">
    <property type="entry name" value="YjfB_motility"/>
</dbReference>
<reference evidence="1 2" key="1">
    <citation type="submission" date="2024-02" db="EMBL/GenBank/DDBJ databases">
        <title>A nitrogen-fixing paenibacillus bacterium.</title>
        <authorList>
            <person name="Zhang W.L."/>
            <person name="Chen S.F."/>
        </authorList>
    </citation>
    <scope>NUCLEOTIDE SEQUENCE [LARGE SCALE GENOMIC DNA]</scope>
    <source>
        <strain evidence="1 2">M1</strain>
    </source>
</reference>
<keyword evidence="2" id="KW-1185">Reference proteome</keyword>
<accession>A0ABU7VU48</accession>
<dbReference type="Proteomes" id="UP001306950">
    <property type="component" value="Unassembled WGS sequence"/>
</dbReference>